<dbReference type="Pfam" id="PF13545">
    <property type="entry name" value="HTH_Crp_2"/>
    <property type="match status" value="1"/>
</dbReference>
<feature type="domain" description="HTH crp-type" evidence="1">
    <location>
        <begin position="264"/>
        <end position="306"/>
    </location>
</feature>
<dbReference type="AlphaFoldDB" id="A0A0S3F5I2"/>
<dbReference type="OrthoDB" id="7503192at2"/>
<keyword evidence="3" id="KW-1185">Reference proteome</keyword>
<evidence type="ECO:0000259" key="1">
    <source>
        <dbReference type="Pfam" id="PF13545"/>
    </source>
</evidence>
<dbReference type="Gene3D" id="1.10.10.10">
    <property type="entry name" value="Winged helix-like DNA-binding domain superfamily/Winged helix DNA-binding domain"/>
    <property type="match status" value="1"/>
</dbReference>
<keyword evidence="2" id="KW-0614">Plasmid</keyword>
<dbReference type="InterPro" id="IPR036388">
    <property type="entry name" value="WH-like_DNA-bd_sf"/>
</dbReference>
<evidence type="ECO:0000313" key="2">
    <source>
        <dbReference type="EMBL" id="ALR22877.1"/>
    </source>
</evidence>
<organism evidence="2 3">
    <name type="scientific">Sphingobium baderi</name>
    <dbReference type="NCBI Taxonomy" id="1332080"/>
    <lineage>
        <taxon>Bacteria</taxon>
        <taxon>Pseudomonadati</taxon>
        <taxon>Pseudomonadota</taxon>
        <taxon>Alphaproteobacteria</taxon>
        <taxon>Sphingomonadales</taxon>
        <taxon>Sphingomonadaceae</taxon>
        <taxon>Sphingobium</taxon>
    </lineage>
</organism>
<geneLocation type="plasmid" evidence="2 3">
    <name>pDE1</name>
</geneLocation>
<dbReference type="RefSeq" id="WP_062069225.1">
    <property type="nucleotide sequence ID" value="NZ_CP013265.1"/>
</dbReference>
<gene>
    <name evidence="2" type="ORF">ATN00_20470</name>
</gene>
<dbReference type="Proteomes" id="UP000056968">
    <property type="component" value="Plasmid pDE1"/>
</dbReference>
<evidence type="ECO:0000313" key="3">
    <source>
        <dbReference type="Proteomes" id="UP000056968"/>
    </source>
</evidence>
<dbReference type="SUPFAM" id="SSF46785">
    <property type="entry name" value="Winged helix' DNA-binding domain"/>
    <property type="match status" value="1"/>
</dbReference>
<name>A0A0S3F5I2_9SPHN</name>
<proteinExistence type="predicted"/>
<dbReference type="GO" id="GO:0006355">
    <property type="term" value="P:regulation of DNA-templated transcription"/>
    <property type="evidence" value="ECO:0007669"/>
    <property type="project" value="InterPro"/>
</dbReference>
<dbReference type="GO" id="GO:0003677">
    <property type="term" value="F:DNA binding"/>
    <property type="evidence" value="ECO:0007669"/>
    <property type="project" value="InterPro"/>
</dbReference>
<dbReference type="InterPro" id="IPR036390">
    <property type="entry name" value="WH_DNA-bd_sf"/>
</dbReference>
<sequence>MTTSPASWQLTLARIEGALPLLTRTEATLLARRSLRRLWAHHVRAYPFENLGPDHDPGPDAAELVRTHHTAERDAFCSWIARRAAPPLAEAATSVLTAKGVPETFESTYEAADSALDRLEALLPAEDPLGALVALVTQLREQETAFLEGGSETYITAGRTFSRSPPRGGAWAAALAVALRPQLFALGAAPLALAGVAPREAFSSFRERSIPTILAEALRTGAAAVRTDIIGARAAVDLGKARLAGTNRSSRARDAWLLLAGLGPLTRAEMARALGVTKRTASQAATTLEDAGLIAAAGRHEGLRIVALRES</sequence>
<reference evidence="2 3" key="1">
    <citation type="submission" date="2015-11" db="EMBL/GenBank/DDBJ databases">
        <title>A Two-component Flavoprotein Monooxygenase System MeaXY Responsible for para-Hydroxylation of 2-Methyl-6-ethylaniline and 2,6-Diethylaniline in Sphingobium baderi DE-13.</title>
        <authorList>
            <person name="Cheng M."/>
            <person name="Meng Q."/>
            <person name="Yang Y."/>
            <person name="Chu C."/>
            <person name="Yan X."/>
            <person name="He J."/>
            <person name="Li S."/>
        </authorList>
    </citation>
    <scope>NUCLEOTIDE SEQUENCE [LARGE SCALE GENOMIC DNA]</scope>
    <source>
        <strain evidence="2 3">DE-13</strain>
        <plasmid evidence="3">Plasmid pDE1</plasmid>
    </source>
</reference>
<dbReference type="KEGG" id="sbd:ATN00_20470"/>
<accession>A0A0S3F5I2</accession>
<protein>
    <recommendedName>
        <fullName evidence="1">HTH crp-type domain-containing protein</fullName>
    </recommendedName>
</protein>
<dbReference type="EMBL" id="CP013265">
    <property type="protein sequence ID" value="ALR22877.1"/>
    <property type="molecule type" value="Genomic_DNA"/>
</dbReference>
<dbReference type="InterPro" id="IPR012318">
    <property type="entry name" value="HTH_CRP"/>
</dbReference>